<gene>
    <name evidence="1" type="ORF">CYLTODRAFT_64579</name>
</gene>
<organism evidence="1 2">
    <name type="scientific">Cylindrobasidium torrendii FP15055 ss-10</name>
    <dbReference type="NCBI Taxonomy" id="1314674"/>
    <lineage>
        <taxon>Eukaryota</taxon>
        <taxon>Fungi</taxon>
        <taxon>Dikarya</taxon>
        <taxon>Basidiomycota</taxon>
        <taxon>Agaricomycotina</taxon>
        <taxon>Agaricomycetes</taxon>
        <taxon>Agaricomycetidae</taxon>
        <taxon>Agaricales</taxon>
        <taxon>Marasmiineae</taxon>
        <taxon>Physalacriaceae</taxon>
        <taxon>Cylindrobasidium</taxon>
    </lineage>
</organism>
<keyword evidence="2" id="KW-1185">Reference proteome</keyword>
<dbReference type="Proteomes" id="UP000054007">
    <property type="component" value="Unassembled WGS sequence"/>
</dbReference>
<sequence>MRRMHPVTLLPVSTLSAWSIQCKRIHDTLGNPRLSVSGAKLARRGCEKRLNGSQEEWASPATIHSTYRHTKSRHVALMSPQCKARLWLEESPFQFADSLISRSLNIA</sequence>
<evidence type="ECO:0000313" key="1">
    <source>
        <dbReference type="EMBL" id="KIY72217.1"/>
    </source>
</evidence>
<dbReference type="AlphaFoldDB" id="A0A0D7BP76"/>
<proteinExistence type="predicted"/>
<protein>
    <submittedName>
        <fullName evidence="1">Uncharacterized protein</fullName>
    </submittedName>
</protein>
<dbReference type="EMBL" id="KN880446">
    <property type="protein sequence ID" value="KIY72217.1"/>
    <property type="molecule type" value="Genomic_DNA"/>
</dbReference>
<accession>A0A0D7BP76</accession>
<name>A0A0D7BP76_9AGAR</name>
<reference evidence="1 2" key="1">
    <citation type="journal article" date="2015" name="Fungal Genet. Biol.">
        <title>Evolution of novel wood decay mechanisms in Agaricales revealed by the genome sequences of Fistulina hepatica and Cylindrobasidium torrendii.</title>
        <authorList>
            <person name="Floudas D."/>
            <person name="Held B.W."/>
            <person name="Riley R."/>
            <person name="Nagy L.G."/>
            <person name="Koehler G."/>
            <person name="Ransdell A.S."/>
            <person name="Younus H."/>
            <person name="Chow J."/>
            <person name="Chiniquy J."/>
            <person name="Lipzen A."/>
            <person name="Tritt A."/>
            <person name="Sun H."/>
            <person name="Haridas S."/>
            <person name="LaButti K."/>
            <person name="Ohm R.A."/>
            <person name="Kues U."/>
            <person name="Blanchette R.A."/>
            <person name="Grigoriev I.V."/>
            <person name="Minto R.E."/>
            <person name="Hibbett D.S."/>
        </authorList>
    </citation>
    <scope>NUCLEOTIDE SEQUENCE [LARGE SCALE GENOMIC DNA]</scope>
    <source>
        <strain evidence="1 2">FP15055 ss-10</strain>
    </source>
</reference>
<evidence type="ECO:0000313" key="2">
    <source>
        <dbReference type="Proteomes" id="UP000054007"/>
    </source>
</evidence>